<evidence type="ECO:0000256" key="2">
    <source>
        <dbReference type="ARBA" id="ARBA00013194"/>
    </source>
</evidence>
<dbReference type="SUPFAM" id="SSF54534">
    <property type="entry name" value="FKBP-like"/>
    <property type="match status" value="2"/>
</dbReference>
<gene>
    <name evidence="6" type="ORF">SDC9_74696</name>
</gene>
<dbReference type="AlphaFoldDB" id="A0A644YIP9"/>
<proteinExistence type="predicted"/>
<evidence type="ECO:0000313" key="6">
    <source>
        <dbReference type="EMBL" id="MPM28177.1"/>
    </source>
</evidence>
<protein>
    <recommendedName>
        <fullName evidence="2">peptidylprolyl isomerase</fullName>
        <ecNumber evidence="2">5.2.1.8</ecNumber>
    </recommendedName>
</protein>
<dbReference type="PANTHER" id="PTHR43811:SF57">
    <property type="entry name" value="FKBP-TYPE PEPTIDYL-PROLYL CIS-TRANS ISOMERASE FKPA-RELATED"/>
    <property type="match status" value="1"/>
</dbReference>
<evidence type="ECO:0000256" key="4">
    <source>
        <dbReference type="ARBA" id="ARBA00023235"/>
    </source>
</evidence>
<dbReference type="InterPro" id="IPR001179">
    <property type="entry name" value="PPIase_FKBP_dom"/>
</dbReference>
<dbReference type="InterPro" id="IPR046357">
    <property type="entry name" value="PPIase_dom_sf"/>
</dbReference>
<sequence>MRKSNFMIVAVAVMVSLFTATSCLKSESEYEKQVKIDDKILADFIAAQSITAQKHSTGFYYQVIEPNDEGAALKKNDVVIFDYSIYTLSGTLIQTNTIEGGVPAMLKLQTMTVIPEALDYGVSLMKVGEKYRFYIPSYLAYGSYSTADFSPHTNFIIDLEVTDVKSEDEIEAAQKDSIANYVAEHYPEMVASPSGLYFLDSIPGTGSKPMSNSVAVVDIKRRYLDNTVTMSNDAATIYLDRNLNAPGLEEGIKLTKEGGTSVLVMPASIGFKQSVCVIPQKTRAKLYEQQIINNNVEPYSILKYTVKLKSVMY</sequence>
<dbReference type="PROSITE" id="PS50059">
    <property type="entry name" value="FKBP_PPIASE"/>
    <property type="match status" value="1"/>
</dbReference>
<evidence type="ECO:0000259" key="5">
    <source>
        <dbReference type="PROSITE" id="PS50059"/>
    </source>
</evidence>
<reference evidence="6" key="1">
    <citation type="submission" date="2019-08" db="EMBL/GenBank/DDBJ databases">
        <authorList>
            <person name="Kucharzyk K."/>
            <person name="Murdoch R.W."/>
            <person name="Higgins S."/>
            <person name="Loffler F."/>
        </authorList>
    </citation>
    <scope>NUCLEOTIDE SEQUENCE</scope>
</reference>
<dbReference type="EC" id="5.2.1.8" evidence="2"/>
<comment type="catalytic activity">
    <reaction evidence="1">
        <text>[protein]-peptidylproline (omega=180) = [protein]-peptidylproline (omega=0)</text>
        <dbReference type="Rhea" id="RHEA:16237"/>
        <dbReference type="Rhea" id="RHEA-COMP:10747"/>
        <dbReference type="Rhea" id="RHEA-COMP:10748"/>
        <dbReference type="ChEBI" id="CHEBI:83833"/>
        <dbReference type="ChEBI" id="CHEBI:83834"/>
        <dbReference type="EC" id="5.2.1.8"/>
    </reaction>
</comment>
<name>A0A644YIP9_9ZZZZ</name>
<dbReference type="EMBL" id="VSSQ01005183">
    <property type="protein sequence ID" value="MPM28177.1"/>
    <property type="molecule type" value="Genomic_DNA"/>
</dbReference>
<dbReference type="GO" id="GO:0003755">
    <property type="term" value="F:peptidyl-prolyl cis-trans isomerase activity"/>
    <property type="evidence" value="ECO:0007669"/>
    <property type="project" value="UniProtKB-KW"/>
</dbReference>
<feature type="domain" description="PPIase FKBP-type" evidence="5">
    <location>
        <begin position="76"/>
        <end position="165"/>
    </location>
</feature>
<dbReference type="PROSITE" id="PS51257">
    <property type="entry name" value="PROKAR_LIPOPROTEIN"/>
    <property type="match status" value="1"/>
</dbReference>
<evidence type="ECO:0000256" key="1">
    <source>
        <dbReference type="ARBA" id="ARBA00000971"/>
    </source>
</evidence>
<dbReference type="PANTHER" id="PTHR43811">
    <property type="entry name" value="FKBP-TYPE PEPTIDYL-PROLYL CIS-TRANS ISOMERASE FKPA"/>
    <property type="match status" value="1"/>
</dbReference>
<evidence type="ECO:0000256" key="3">
    <source>
        <dbReference type="ARBA" id="ARBA00023110"/>
    </source>
</evidence>
<keyword evidence="3" id="KW-0697">Rotamase</keyword>
<comment type="caution">
    <text evidence="6">The sequence shown here is derived from an EMBL/GenBank/DDBJ whole genome shotgun (WGS) entry which is preliminary data.</text>
</comment>
<organism evidence="6">
    <name type="scientific">bioreactor metagenome</name>
    <dbReference type="NCBI Taxonomy" id="1076179"/>
    <lineage>
        <taxon>unclassified sequences</taxon>
        <taxon>metagenomes</taxon>
        <taxon>ecological metagenomes</taxon>
    </lineage>
</organism>
<keyword evidence="4" id="KW-0413">Isomerase</keyword>
<dbReference type="Pfam" id="PF00254">
    <property type="entry name" value="FKBP_C"/>
    <property type="match status" value="1"/>
</dbReference>
<dbReference type="Gene3D" id="3.10.50.40">
    <property type="match status" value="2"/>
</dbReference>
<accession>A0A644YIP9</accession>